<dbReference type="GO" id="GO:0016747">
    <property type="term" value="F:acyltransferase activity, transferring groups other than amino-acyl groups"/>
    <property type="evidence" value="ECO:0007669"/>
    <property type="project" value="UniProtKB-ARBA"/>
</dbReference>
<gene>
    <name evidence="3" type="ORF">LUZ63_010493</name>
</gene>
<dbReference type="Proteomes" id="UP001151287">
    <property type="component" value="Unassembled WGS sequence"/>
</dbReference>
<accession>A0A9Q0HQ32</accession>
<dbReference type="OrthoDB" id="683650at2759"/>
<evidence type="ECO:0000313" key="3">
    <source>
        <dbReference type="EMBL" id="KAJ1693795.1"/>
    </source>
</evidence>
<organism evidence="3 4">
    <name type="scientific">Rhynchospora breviuscula</name>
    <dbReference type="NCBI Taxonomy" id="2022672"/>
    <lineage>
        <taxon>Eukaryota</taxon>
        <taxon>Viridiplantae</taxon>
        <taxon>Streptophyta</taxon>
        <taxon>Embryophyta</taxon>
        <taxon>Tracheophyta</taxon>
        <taxon>Spermatophyta</taxon>
        <taxon>Magnoliopsida</taxon>
        <taxon>Liliopsida</taxon>
        <taxon>Poales</taxon>
        <taxon>Cyperaceae</taxon>
        <taxon>Cyperoideae</taxon>
        <taxon>Rhynchosporeae</taxon>
        <taxon>Rhynchospora</taxon>
    </lineage>
</organism>
<dbReference type="Pfam" id="PF02458">
    <property type="entry name" value="Transferase"/>
    <property type="match status" value="1"/>
</dbReference>
<dbReference type="InterPro" id="IPR023213">
    <property type="entry name" value="CAT-like_dom_sf"/>
</dbReference>
<dbReference type="Gene3D" id="3.30.559.10">
    <property type="entry name" value="Chloramphenicol acetyltransferase-like domain"/>
    <property type="match status" value="2"/>
</dbReference>
<evidence type="ECO:0000313" key="4">
    <source>
        <dbReference type="Proteomes" id="UP001151287"/>
    </source>
</evidence>
<keyword evidence="4" id="KW-1185">Reference proteome</keyword>
<evidence type="ECO:0000256" key="1">
    <source>
        <dbReference type="ARBA" id="ARBA00022679"/>
    </source>
</evidence>
<sequence length="458" mass="50633">MPGVRIIDMSFAPLLPGPYPPPGEIVPLSFLDTRWIHLQHPVQDLLLYPDSTLSSSSLHLFKTSLTQALSFFHPLAGKLTHRHAADHLVIDSSSPDCGVSVIEAESDLDIHHLINEETIDIIAFKNLVPSFSMDKLPVPVFAVQITKFVGGGVSVGTALHHTVMDGIGFWRFMETWAAICRDNGVPFRSHLQTSHDRDVILHPHMEEIARRFMKLLAPDLPQLPQAPKSLLQDRVRLTRRTFTLDLTAIKFLKQRACTQSDNQTIFMPSASIAIAAHVWVSLAKAKRLPKEKDATSLWLLVDLRAYLKGNKNDVLFTGNCIRGVPVKSSGQDLTAPQGLANACLAISHAVKAVRERPLDGVERWPEEFKNRPTGMNVMVAGSARWGAYEIDFGWGTPGRVELVSMNLDGEVSMFAGREKGSVQATIALSREQMEVFEKAFIAGLAQQGQSDYPGMARL</sequence>
<dbReference type="PANTHER" id="PTHR31625">
    <property type="match status" value="1"/>
</dbReference>
<dbReference type="InterPro" id="IPR051504">
    <property type="entry name" value="Plant_metabolite_acyltrans"/>
</dbReference>
<proteinExistence type="predicted"/>
<keyword evidence="2" id="KW-0012">Acyltransferase</keyword>
<comment type="caution">
    <text evidence="3">The sequence shown here is derived from an EMBL/GenBank/DDBJ whole genome shotgun (WGS) entry which is preliminary data.</text>
</comment>
<reference evidence="3" key="1">
    <citation type="journal article" date="2022" name="Cell">
        <title>Repeat-based holocentromeres influence genome architecture and karyotype evolution.</title>
        <authorList>
            <person name="Hofstatter P.G."/>
            <person name="Thangavel G."/>
            <person name="Lux T."/>
            <person name="Neumann P."/>
            <person name="Vondrak T."/>
            <person name="Novak P."/>
            <person name="Zhang M."/>
            <person name="Costa L."/>
            <person name="Castellani M."/>
            <person name="Scott A."/>
            <person name="Toegelov H."/>
            <person name="Fuchs J."/>
            <person name="Mata-Sucre Y."/>
            <person name="Dias Y."/>
            <person name="Vanzela A.L.L."/>
            <person name="Huettel B."/>
            <person name="Almeida C.C.S."/>
            <person name="Simkova H."/>
            <person name="Souza G."/>
            <person name="Pedrosa-Harand A."/>
            <person name="Macas J."/>
            <person name="Mayer K.F.X."/>
            <person name="Houben A."/>
            <person name="Marques A."/>
        </authorList>
    </citation>
    <scope>NUCLEOTIDE SEQUENCE</scope>
    <source>
        <strain evidence="3">RhyBre1mFocal</strain>
    </source>
</reference>
<dbReference type="EMBL" id="JAMQYH010000003">
    <property type="protein sequence ID" value="KAJ1693795.1"/>
    <property type="molecule type" value="Genomic_DNA"/>
</dbReference>
<keyword evidence="1" id="KW-0808">Transferase</keyword>
<evidence type="ECO:0000256" key="2">
    <source>
        <dbReference type="ARBA" id="ARBA00023315"/>
    </source>
</evidence>
<name>A0A9Q0HQ32_9POAL</name>
<protein>
    <submittedName>
        <fullName evidence="3">Uncharacterized protein</fullName>
    </submittedName>
</protein>
<dbReference type="AlphaFoldDB" id="A0A9Q0HQ32"/>